<evidence type="ECO:0000313" key="3">
    <source>
        <dbReference type="Proteomes" id="UP001620295"/>
    </source>
</evidence>
<sequence length="159" mass="16766">MVPTVPKLRVSKGAAMRTLWAGRSLVVLGIGHLVGMGAQNTGHMDDWFRGELWGLPRDQFAHPSGANGAFWIVFASFAVPLLLLGVLVCHLARLGVVVPQSIGWGLAAWSVVGAAILEPTPLLLGLVPAVLLIREARRTPAALAAGAEADETPKRAARL</sequence>
<dbReference type="Pfam" id="PF20064">
    <property type="entry name" value="DUF6463"/>
    <property type="match status" value="1"/>
</dbReference>
<keyword evidence="1" id="KW-0812">Transmembrane</keyword>
<name>A0ABW8LIJ5_9ACTN</name>
<evidence type="ECO:0000256" key="1">
    <source>
        <dbReference type="SAM" id="Phobius"/>
    </source>
</evidence>
<dbReference type="InterPro" id="IPR045590">
    <property type="entry name" value="DUF6463"/>
</dbReference>
<keyword evidence="1" id="KW-0472">Membrane</keyword>
<dbReference type="Proteomes" id="UP001620295">
    <property type="component" value="Unassembled WGS sequence"/>
</dbReference>
<feature type="transmembrane region" description="Helical" evidence="1">
    <location>
        <begin position="69"/>
        <end position="94"/>
    </location>
</feature>
<evidence type="ECO:0000313" key="2">
    <source>
        <dbReference type="EMBL" id="MFK4264840.1"/>
    </source>
</evidence>
<feature type="transmembrane region" description="Helical" evidence="1">
    <location>
        <begin position="106"/>
        <end position="133"/>
    </location>
</feature>
<organism evidence="2 3">
    <name type="scientific">Streptomyces milbemycinicus</name>
    <dbReference type="NCBI Taxonomy" id="476552"/>
    <lineage>
        <taxon>Bacteria</taxon>
        <taxon>Bacillati</taxon>
        <taxon>Actinomycetota</taxon>
        <taxon>Actinomycetes</taxon>
        <taxon>Kitasatosporales</taxon>
        <taxon>Streptomycetaceae</taxon>
        <taxon>Streptomyces</taxon>
    </lineage>
</organism>
<accession>A0ABW8LIJ5</accession>
<dbReference type="RefSeq" id="WP_358639987.1">
    <property type="nucleotide sequence ID" value="NZ_JBFAEV010000015.1"/>
</dbReference>
<reference evidence="2 3" key="1">
    <citation type="submission" date="2024-11" db="EMBL/GenBank/DDBJ databases">
        <title>The Natural Products Discovery Center: Release of the First 8490 Sequenced Strains for Exploring Actinobacteria Biosynthetic Diversity.</title>
        <authorList>
            <person name="Kalkreuter E."/>
            <person name="Kautsar S.A."/>
            <person name="Yang D."/>
            <person name="Bader C.D."/>
            <person name="Teijaro C.N."/>
            <person name="Fluegel L."/>
            <person name="Davis C.M."/>
            <person name="Simpson J.R."/>
            <person name="Lauterbach L."/>
            <person name="Steele A.D."/>
            <person name="Gui C."/>
            <person name="Meng S."/>
            <person name="Li G."/>
            <person name="Viehrig K."/>
            <person name="Ye F."/>
            <person name="Su P."/>
            <person name="Kiefer A.F."/>
            <person name="Nichols A."/>
            <person name="Cepeda A.J."/>
            <person name="Yan W."/>
            <person name="Fan B."/>
            <person name="Jiang Y."/>
            <person name="Adhikari A."/>
            <person name="Zheng C.-J."/>
            <person name="Schuster L."/>
            <person name="Cowan T.M."/>
            <person name="Smanski M.J."/>
            <person name="Chevrette M.G."/>
            <person name="De Carvalho L.P.S."/>
            <person name="Shen B."/>
        </authorList>
    </citation>
    <scope>NUCLEOTIDE SEQUENCE [LARGE SCALE GENOMIC DNA]</scope>
    <source>
        <strain evidence="2 3">NPDC020863</strain>
    </source>
</reference>
<protein>
    <submittedName>
        <fullName evidence="2">DUF6463 family protein</fullName>
    </submittedName>
</protein>
<proteinExistence type="predicted"/>
<comment type="caution">
    <text evidence="2">The sequence shown here is derived from an EMBL/GenBank/DDBJ whole genome shotgun (WGS) entry which is preliminary data.</text>
</comment>
<keyword evidence="3" id="KW-1185">Reference proteome</keyword>
<keyword evidence="1" id="KW-1133">Transmembrane helix</keyword>
<dbReference type="EMBL" id="JBJDQH010000002">
    <property type="protein sequence ID" value="MFK4264840.1"/>
    <property type="molecule type" value="Genomic_DNA"/>
</dbReference>
<gene>
    <name evidence="2" type="ORF">ACI2L5_07845</name>
</gene>
<feature type="transmembrane region" description="Helical" evidence="1">
    <location>
        <begin position="20"/>
        <end position="38"/>
    </location>
</feature>